<dbReference type="GO" id="GO:0003937">
    <property type="term" value="F:IMP cyclohydrolase activity"/>
    <property type="evidence" value="ECO:0007669"/>
    <property type="project" value="UniProtKB-EC"/>
</dbReference>
<comment type="domain">
    <text evidence="8">The IMP cyclohydrolase activity resides in the N-terminal region.</text>
</comment>
<dbReference type="SMART" id="SM00798">
    <property type="entry name" value="AICARFT_IMPCHas"/>
    <property type="match status" value="1"/>
</dbReference>
<evidence type="ECO:0000313" key="10">
    <source>
        <dbReference type="EMBL" id="MDI9256545.1"/>
    </source>
</evidence>
<dbReference type="InterPro" id="IPR002695">
    <property type="entry name" value="PurH-like"/>
</dbReference>
<dbReference type="Gene3D" id="3.40.50.1380">
    <property type="entry name" value="Methylglyoxal synthase-like domain"/>
    <property type="match status" value="1"/>
</dbReference>
<dbReference type="PROSITE" id="PS51855">
    <property type="entry name" value="MGS"/>
    <property type="match status" value="1"/>
</dbReference>
<dbReference type="Pfam" id="PF01808">
    <property type="entry name" value="AICARFT_IMPCHas"/>
    <property type="match status" value="1"/>
</dbReference>
<evidence type="ECO:0000313" key="11">
    <source>
        <dbReference type="Proteomes" id="UP001230035"/>
    </source>
</evidence>
<dbReference type="PIRSF" id="PIRSF000414">
    <property type="entry name" value="AICARFT_IMPCHas"/>
    <property type="match status" value="1"/>
</dbReference>
<dbReference type="InterPro" id="IPR024051">
    <property type="entry name" value="AICAR_Tfase_dup_dom_sf"/>
</dbReference>
<comment type="catalytic activity">
    <reaction evidence="8">
        <text>IMP + H2O = 5-formamido-1-(5-phospho-D-ribosyl)imidazole-4-carboxamide</text>
        <dbReference type="Rhea" id="RHEA:18445"/>
        <dbReference type="ChEBI" id="CHEBI:15377"/>
        <dbReference type="ChEBI" id="CHEBI:58053"/>
        <dbReference type="ChEBI" id="CHEBI:58467"/>
        <dbReference type="EC" id="3.5.4.10"/>
    </reaction>
</comment>
<keyword evidence="11" id="KW-1185">Reference proteome</keyword>
<evidence type="ECO:0000256" key="4">
    <source>
        <dbReference type="ARBA" id="ARBA00022679"/>
    </source>
</evidence>
<sequence length="508" mass="55392">MSTTKTIQSALISVFSKDGLEPIVRQLHQQNVTIYSTGGTEEFITNLGIPVVPVEDVTSYPSILGGRVKTLHPKIFGGILNRQDNASDVAEMKDFEIPQIDLVIVDLYPFEKTVASGASEADIIEKIDIGGISLIRAAAKNFKDTVIVASVNEYALLLDLISTQNGATTLDQRKLLATRAFHVSSNYDTAIFTYFNTDDTYFKVSMANGQVLRYGENPHQKGFFFGEFDKMFTKVHGKELSYNNLLDVDAAVNLILEFKDNDPTFAILKHNNACGLATRTTMKEAYLAALAGDPTSAFGGVLIANGTIDEATAHEINSLFCEVVIAPNFDEKAIAILSEKKNRIILVQHDVALPQRQVRTCLNGLLVQDRNNVTDSKSDLKVVTHTAPSEQETADLLFASKICKNTKSNTIVLAKNSTLVASGTGQTSRVDALRQAIEKAHSFGFDLQGAVMASDAFFPFPDCVEIAHNAGITAVIQPGGSIKDELSIDFCNENKVAMVFTGTRHFKH</sequence>
<name>A0ABT6XNH7_9FLAO</name>
<comment type="pathway">
    <text evidence="1 8">Purine metabolism; IMP biosynthesis via de novo pathway; IMP from 5-formamido-1-(5-phospho-D-ribosyl)imidazole-4-carboxamide: step 1/1.</text>
</comment>
<dbReference type="HAMAP" id="MF_00139">
    <property type="entry name" value="PurH"/>
    <property type="match status" value="1"/>
</dbReference>
<evidence type="ECO:0000256" key="2">
    <source>
        <dbReference type="ARBA" id="ARBA00004954"/>
    </source>
</evidence>
<keyword evidence="4 8" id="KW-0808">Transferase</keyword>
<feature type="domain" description="MGS-like" evidence="9">
    <location>
        <begin position="1"/>
        <end position="149"/>
    </location>
</feature>
<dbReference type="EMBL" id="JASGBP010000001">
    <property type="protein sequence ID" value="MDI9256545.1"/>
    <property type="molecule type" value="Genomic_DNA"/>
</dbReference>
<dbReference type="RefSeq" id="WP_283238216.1">
    <property type="nucleotide sequence ID" value="NZ_JASGBP010000001.1"/>
</dbReference>
<comment type="catalytic activity">
    <reaction evidence="8">
        <text>(6R)-10-formyltetrahydrofolate + 5-amino-1-(5-phospho-beta-D-ribosyl)imidazole-4-carboxamide = 5-formamido-1-(5-phospho-D-ribosyl)imidazole-4-carboxamide + (6S)-5,6,7,8-tetrahydrofolate</text>
        <dbReference type="Rhea" id="RHEA:22192"/>
        <dbReference type="ChEBI" id="CHEBI:57453"/>
        <dbReference type="ChEBI" id="CHEBI:58467"/>
        <dbReference type="ChEBI" id="CHEBI:58475"/>
        <dbReference type="ChEBI" id="CHEBI:195366"/>
        <dbReference type="EC" id="2.1.2.3"/>
    </reaction>
</comment>
<dbReference type="EC" id="2.1.2.3" evidence="8"/>
<dbReference type="CDD" id="cd01421">
    <property type="entry name" value="IMPCH"/>
    <property type="match status" value="1"/>
</dbReference>
<evidence type="ECO:0000256" key="3">
    <source>
        <dbReference type="ARBA" id="ARBA00007667"/>
    </source>
</evidence>
<protein>
    <recommendedName>
        <fullName evidence="8">Bifunctional purine biosynthesis protein PurH</fullName>
    </recommendedName>
    <domain>
        <recommendedName>
            <fullName evidence="8">Phosphoribosylaminoimidazolecarboxamide formyltransferase</fullName>
            <ecNumber evidence="8">2.1.2.3</ecNumber>
        </recommendedName>
        <alternativeName>
            <fullName evidence="8">AICAR transformylase</fullName>
        </alternativeName>
    </domain>
    <domain>
        <recommendedName>
            <fullName evidence="8">IMP cyclohydrolase</fullName>
            <ecNumber evidence="8">3.5.4.10</ecNumber>
        </recommendedName>
        <alternativeName>
            <fullName evidence="8">ATIC</fullName>
        </alternativeName>
        <alternativeName>
            <fullName evidence="8">IMP synthase</fullName>
        </alternativeName>
        <alternativeName>
            <fullName evidence="8">Inosinicase</fullName>
        </alternativeName>
    </domain>
</protein>
<gene>
    <name evidence="8 10" type="primary">purH</name>
    <name evidence="10" type="ORF">QHT84_03865</name>
</gene>
<dbReference type="InterPro" id="IPR016193">
    <property type="entry name" value="Cytidine_deaminase-like"/>
</dbReference>
<dbReference type="PANTHER" id="PTHR11692">
    <property type="entry name" value="BIFUNCTIONAL PURINE BIOSYNTHESIS PROTEIN PURH"/>
    <property type="match status" value="1"/>
</dbReference>
<dbReference type="SUPFAM" id="SSF53927">
    <property type="entry name" value="Cytidine deaminase-like"/>
    <property type="match status" value="1"/>
</dbReference>
<dbReference type="Pfam" id="PF02142">
    <property type="entry name" value="MGS"/>
    <property type="match status" value="1"/>
</dbReference>
<dbReference type="Proteomes" id="UP001230035">
    <property type="component" value="Unassembled WGS sequence"/>
</dbReference>
<evidence type="ECO:0000256" key="7">
    <source>
        <dbReference type="ARBA" id="ARBA00023268"/>
    </source>
</evidence>
<comment type="pathway">
    <text evidence="2 8">Purine metabolism; IMP biosynthesis via de novo pathway; 5-formamido-1-(5-phospho-D-ribosyl)imidazole-4-carboxamide from 5-amino-1-(5-phospho-D-ribosyl)imidazole-4-carboxamide (10-formyl THF route): step 1/1.</text>
</comment>
<evidence type="ECO:0000256" key="1">
    <source>
        <dbReference type="ARBA" id="ARBA00004844"/>
    </source>
</evidence>
<dbReference type="GO" id="GO:0004643">
    <property type="term" value="F:phosphoribosylaminoimidazolecarboxamide formyltransferase activity"/>
    <property type="evidence" value="ECO:0007669"/>
    <property type="project" value="UniProtKB-EC"/>
</dbReference>
<reference evidence="10 11" key="1">
    <citation type="submission" date="2023-05" db="EMBL/GenBank/DDBJ databases">
        <title>Flavobacterium sedimenti sp. nov., isolated from the sediment.</title>
        <authorList>
            <person name="Wu N."/>
        </authorList>
    </citation>
    <scope>NUCLEOTIDE SEQUENCE [LARGE SCALE GENOMIC DNA]</scope>
    <source>
        <strain evidence="10 11">YZ-48</strain>
    </source>
</reference>
<keyword evidence="7 8" id="KW-0511">Multifunctional enzyme</keyword>
<evidence type="ECO:0000259" key="9">
    <source>
        <dbReference type="PROSITE" id="PS51855"/>
    </source>
</evidence>
<keyword evidence="6 8" id="KW-0378">Hydrolase</keyword>
<dbReference type="InterPro" id="IPR011607">
    <property type="entry name" value="MGS-like_dom"/>
</dbReference>
<keyword evidence="5 8" id="KW-0658">Purine biosynthesis</keyword>
<dbReference type="PANTHER" id="PTHR11692:SF0">
    <property type="entry name" value="BIFUNCTIONAL PURINE BIOSYNTHESIS PROTEIN ATIC"/>
    <property type="match status" value="1"/>
</dbReference>
<dbReference type="SMART" id="SM00851">
    <property type="entry name" value="MGS"/>
    <property type="match status" value="1"/>
</dbReference>
<evidence type="ECO:0000256" key="6">
    <source>
        <dbReference type="ARBA" id="ARBA00022801"/>
    </source>
</evidence>
<dbReference type="SUPFAM" id="SSF52335">
    <property type="entry name" value="Methylglyoxal synthase-like"/>
    <property type="match status" value="1"/>
</dbReference>
<dbReference type="NCBIfam" id="NF002049">
    <property type="entry name" value="PRK00881.1"/>
    <property type="match status" value="1"/>
</dbReference>
<evidence type="ECO:0000256" key="5">
    <source>
        <dbReference type="ARBA" id="ARBA00022755"/>
    </source>
</evidence>
<dbReference type="InterPro" id="IPR036914">
    <property type="entry name" value="MGS-like_dom_sf"/>
</dbReference>
<accession>A0ABT6XNH7</accession>
<proteinExistence type="inferred from homology"/>
<dbReference type="EC" id="3.5.4.10" evidence="8"/>
<comment type="similarity">
    <text evidence="3 8">Belongs to the PurH family.</text>
</comment>
<dbReference type="Gene3D" id="3.40.140.20">
    <property type="match status" value="2"/>
</dbReference>
<organism evidence="10 11">
    <name type="scientific">Flavobacterium sedimenticola</name>
    <dbReference type="NCBI Taxonomy" id="3043286"/>
    <lineage>
        <taxon>Bacteria</taxon>
        <taxon>Pseudomonadati</taxon>
        <taxon>Bacteroidota</taxon>
        <taxon>Flavobacteriia</taxon>
        <taxon>Flavobacteriales</taxon>
        <taxon>Flavobacteriaceae</taxon>
        <taxon>Flavobacterium</taxon>
    </lineage>
</organism>
<evidence type="ECO:0000256" key="8">
    <source>
        <dbReference type="HAMAP-Rule" id="MF_00139"/>
    </source>
</evidence>
<comment type="caution">
    <text evidence="10">The sequence shown here is derived from an EMBL/GenBank/DDBJ whole genome shotgun (WGS) entry which is preliminary data.</text>
</comment>